<dbReference type="InterPro" id="IPR011990">
    <property type="entry name" value="TPR-like_helical_dom_sf"/>
</dbReference>
<dbReference type="Gene3D" id="1.10.1130.10">
    <property type="entry name" value="Flavocytochrome C3, Chain A"/>
    <property type="match status" value="2"/>
</dbReference>
<dbReference type="EMBL" id="JACICD010000006">
    <property type="protein sequence ID" value="MBB3772713.1"/>
    <property type="molecule type" value="Genomic_DNA"/>
</dbReference>
<sequence length="787" mass="84444">MNLLRAAAQWLDGTQGAVAGAAFASLMMLAVGWAHGQVVPPPLAPGAVGILSPSAPTGTVGSGACAACHAAETTAWLGSHHAKAMAQPTAETVRGDFNDVRAENHGSTARFFRDGARYMIETEGRDGKNTVFEISNTFGWEPLQQYLVTFPDGRVQALPWAWDTRPAQDGGQRWFHLYPDQPMQATDPLHWTRSLQNWNFMCAECHSTTVTKGYDATADRFHTTFSEISVGCESCHGAGGGHVAWAHAGASPDVAGRGFASVAASRPAPDWAPDPATGSPALGVSRPAGDEVETCARCHSRRGTFSENWHPGRPLTDTHMPALLTPDLFEDDGQMKDEVFNDHSFKQSRMYAKGVVCSDCHDPHSGQLKAPGAAVCGQCHAPERFAATAHTGHPTGPKAPDCISCHMPERTYMVVDRRHDHSFRIPRPDLSVAFGTPNTCNACHADKTAGWAAEAITRWHGPDRKGYQGWTQAMHLARTGNPLAREMLIKLAANPDVPAVARATMIGELQAFVSVASDEAIRKALSDPDPLVRVAALRGLSGQPLETRWRRAAPLLADPSAAVRIEAALRLADQPPASLPAAERTRLEASFAEYEAAQRLNADRPEARSNLGSFFIQRGEPAKAEAELVAGLRLEPGAAPLAVNLADLYRAQGREADAEKVLRRAIEMAPEAGAARHSLGLALIRQKRYDEAVDQLGRAARLDPAQARYAYVYAVALQSTGRAGDSRNIIADALARNPYDAGLVTLALQEALRAGDKARAAPLARRLSDLQPDNADIARLAARLGAH</sequence>
<dbReference type="Pfam" id="PF09699">
    <property type="entry name" value="Paired_CXXCH_1"/>
    <property type="match status" value="1"/>
</dbReference>
<feature type="domain" description="Doubled CXXCH motif" evidence="3">
    <location>
        <begin position="354"/>
        <end position="383"/>
    </location>
</feature>
<name>A0A839ZD52_9HYPH</name>
<reference evidence="5 6" key="1">
    <citation type="submission" date="2020-08" db="EMBL/GenBank/DDBJ databases">
        <title>Genomic Encyclopedia of Type Strains, Phase IV (KMG-IV): sequencing the most valuable type-strain genomes for metagenomic binning, comparative biology and taxonomic classification.</title>
        <authorList>
            <person name="Goeker M."/>
        </authorList>
    </citation>
    <scope>NUCLEOTIDE SEQUENCE [LARGE SCALE GENOMIC DNA]</scope>
    <source>
        <strain evidence="5 6">DSM 5895</strain>
    </source>
</reference>
<dbReference type="SUPFAM" id="SSF48695">
    <property type="entry name" value="Multiheme cytochromes"/>
    <property type="match status" value="1"/>
</dbReference>
<dbReference type="Proteomes" id="UP000533469">
    <property type="component" value="Unassembled WGS sequence"/>
</dbReference>
<dbReference type="PROSITE" id="PS50005">
    <property type="entry name" value="TPR"/>
    <property type="match status" value="2"/>
</dbReference>
<comment type="caution">
    <text evidence="5">The sequence shown here is derived from an EMBL/GenBank/DDBJ whole genome shotgun (WGS) entry which is preliminary data.</text>
</comment>
<feature type="repeat" description="TPR" evidence="2">
    <location>
        <begin position="639"/>
        <end position="672"/>
    </location>
</feature>
<evidence type="ECO:0000259" key="4">
    <source>
        <dbReference type="Pfam" id="PF13435"/>
    </source>
</evidence>
<dbReference type="PANTHER" id="PTHR35038">
    <property type="entry name" value="DISSIMILATORY SULFITE REDUCTASE SIRA"/>
    <property type="match status" value="1"/>
</dbReference>
<evidence type="ECO:0000256" key="1">
    <source>
        <dbReference type="ARBA" id="ARBA00022729"/>
    </source>
</evidence>
<organism evidence="5 6">
    <name type="scientific">Ancylobacter tetraedralis</name>
    <dbReference type="NCBI Taxonomy" id="217068"/>
    <lineage>
        <taxon>Bacteria</taxon>
        <taxon>Pseudomonadati</taxon>
        <taxon>Pseudomonadota</taxon>
        <taxon>Alphaproteobacteria</taxon>
        <taxon>Hyphomicrobiales</taxon>
        <taxon>Xanthobacteraceae</taxon>
        <taxon>Ancylobacter</taxon>
    </lineage>
</organism>
<dbReference type="AlphaFoldDB" id="A0A839ZD52"/>
<dbReference type="InterPro" id="IPR019734">
    <property type="entry name" value="TPR_rpt"/>
</dbReference>
<keyword evidence="2" id="KW-0802">TPR repeat</keyword>
<proteinExistence type="predicted"/>
<dbReference type="InterPro" id="IPR051829">
    <property type="entry name" value="Multiheme_Cytochr_ET"/>
</dbReference>
<evidence type="ECO:0000313" key="6">
    <source>
        <dbReference type="Proteomes" id="UP000533469"/>
    </source>
</evidence>
<dbReference type="InterPro" id="IPR036280">
    <property type="entry name" value="Multihaem_cyt_sf"/>
</dbReference>
<evidence type="ECO:0000313" key="5">
    <source>
        <dbReference type="EMBL" id="MBB3772713.1"/>
    </source>
</evidence>
<dbReference type="Gene3D" id="1.25.40.10">
    <property type="entry name" value="Tetratricopeptide repeat domain"/>
    <property type="match status" value="1"/>
</dbReference>
<feature type="domain" description="Cytochrome c-552/4" evidence="4">
    <location>
        <begin position="64"/>
        <end position="89"/>
    </location>
</feature>
<feature type="domain" description="Cytochrome c-552/4" evidence="4">
    <location>
        <begin position="200"/>
        <end position="237"/>
    </location>
</feature>
<dbReference type="SUPFAM" id="SSF48452">
    <property type="entry name" value="TPR-like"/>
    <property type="match status" value="1"/>
</dbReference>
<dbReference type="GO" id="GO:0016491">
    <property type="term" value="F:oxidoreductase activity"/>
    <property type="evidence" value="ECO:0007669"/>
    <property type="project" value="TreeGrafter"/>
</dbReference>
<evidence type="ECO:0000259" key="3">
    <source>
        <dbReference type="Pfam" id="PF09699"/>
    </source>
</evidence>
<dbReference type="Pfam" id="PF13435">
    <property type="entry name" value="Cytochrome_C554"/>
    <property type="match status" value="2"/>
</dbReference>
<gene>
    <name evidence="5" type="ORF">FHS55_003334</name>
</gene>
<dbReference type="PANTHER" id="PTHR35038:SF8">
    <property type="entry name" value="C-TYPE POLYHEME CYTOCHROME OMCC"/>
    <property type="match status" value="1"/>
</dbReference>
<protein>
    <submittedName>
        <fullName evidence="5">Putative CXXCH cytochrome family protein</fullName>
    </submittedName>
</protein>
<accession>A0A839ZD52</accession>
<keyword evidence="1" id="KW-0732">Signal</keyword>
<dbReference type="SMART" id="SM00028">
    <property type="entry name" value="TPR"/>
    <property type="match status" value="3"/>
</dbReference>
<dbReference type="InterPro" id="IPR023155">
    <property type="entry name" value="Cyt_c-552/4"/>
</dbReference>
<evidence type="ECO:0000256" key="2">
    <source>
        <dbReference type="PROSITE-ProRule" id="PRU00339"/>
    </source>
</evidence>
<dbReference type="Pfam" id="PF13432">
    <property type="entry name" value="TPR_16"/>
    <property type="match status" value="1"/>
</dbReference>
<keyword evidence="6" id="KW-1185">Reference proteome</keyword>
<dbReference type="RefSeq" id="WP_183190862.1">
    <property type="nucleotide sequence ID" value="NZ_JACICD010000006.1"/>
</dbReference>
<feature type="repeat" description="TPR" evidence="2">
    <location>
        <begin position="673"/>
        <end position="706"/>
    </location>
</feature>
<dbReference type="InterPro" id="IPR010177">
    <property type="entry name" value="Paired_CXXCH_1"/>
</dbReference>